<dbReference type="PANTHER" id="PTHR30244:SF34">
    <property type="entry name" value="DTDP-4-AMINO-4,6-DIDEOXYGALACTOSE TRANSAMINASE"/>
    <property type="match status" value="1"/>
</dbReference>
<dbReference type="SUPFAM" id="SSF53383">
    <property type="entry name" value="PLP-dependent transferases"/>
    <property type="match status" value="1"/>
</dbReference>
<gene>
    <name evidence="3" type="ORF">GCM10009560_46270</name>
</gene>
<dbReference type="InterPro" id="IPR015422">
    <property type="entry name" value="PyrdxlP-dep_Trfase_small"/>
</dbReference>
<dbReference type="InterPro" id="IPR015421">
    <property type="entry name" value="PyrdxlP-dep_Trfase_major"/>
</dbReference>
<dbReference type="InterPro" id="IPR015424">
    <property type="entry name" value="PyrdxlP-dep_Trfase"/>
</dbReference>
<evidence type="ECO:0000313" key="3">
    <source>
        <dbReference type="EMBL" id="GAA0937137.1"/>
    </source>
</evidence>
<reference evidence="4" key="1">
    <citation type="journal article" date="2019" name="Int. J. Syst. Evol. Microbiol.">
        <title>The Global Catalogue of Microorganisms (GCM) 10K type strain sequencing project: providing services to taxonomists for standard genome sequencing and annotation.</title>
        <authorList>
            <consortium name="The Broad Institute Genomics Platform"/>
            <consortium name="The Broad Institute Genome Sequencing Center for Infectious Disease"/>
            <person name="Wu L."/>
            <person name="Ma J."/>
        </authorList>
    </citation>
    <scope>NUCLEOTIDE SEQUENCE [LARGE SCALE GENOMIC DNA]</scope>
    <source>
        <strain evidence="4">JCM 11136</strain>
    </source>
</reference>
<protein>
    <submittedName>
        <fullName evidence="3">DegT/DnrJ/EryC1/StrS family aminotransferase</fullName>
    </submittedName>
</protein>
<keyword evidence="2" id="KW-0663">Pyridoxal phosphate</keyword>
<dbReference type="EMBL" id="BAAAHQ010000023">
    <property type="protein sequence ID" value="GAA0937137.1"/>
    <property type="molecule type" value="Genomic_DNA"/>
</dbReference>
<dbReference type="Pfam" id="PF01041">
    <property type="entry name" value="DegT_DnrJ_EryC1"/>
    <property type="match status" value="1"/>
</dbReference>
<comment type="cofactor">
    <cofactor evidence="1">
        <name>pyridoxal 5'-phosphate</name>
        <dbReference type="ChEBI" id="CHEBI:597326"/>
    </cofactor>
</comment>
<keyword evidence="4" id="KW-1185">Reference proteome</keyword>
<evidence type="ECO:0000256" key="2">
    <source>
        <dbReference type="RuleBase" id="RU004508"/>
    </source>
</evidence>
<dbReference type="Gene3D" id="3.40.640.10">
    <property type="entry name" value="Type I PLP-dependent aspartate aminotransferase-like (Major domain)"/>
    <property type="match status" value="1"/>
</dbReference>
<dbReference type="Gene3D" id="3.90.1150.10">
    <property type="entry name" value="Aspartate Aminotransferase, domain 1"/>
    <property type="match status" value="1"/>
</dbReference>
<comment type="similarity">
    <text evidence="2">Belongs to the DegT/DnrJ/EryC1 family.</text>
</comment>
<comment type="caution">
    <text evidence="3">The sequence shown here is derived from an EMBL/GenBank/DDBJ whole genome shotgun (WGS) entry which is preliminary data.</text>
</comment>
<evidence type="ECO:0000256" key="1">
    <source>
        <dbReference type="ARBA" id="ARBA00001933"/>
    </source>
</evidence>
<dbReference type="Proteomes" id="UP001501578">
    <property type="component" value="Unassembled WGS sequence"/>
</dbReference>
<proteinExistence type="inferred from homology"/>
<sequence>MPGPGYAYFGSEEEQNVLDVLRRWRETRETFGALPPASQIDRFETEVAARFGTPYCVAVNSGTSALLTALAALGVGPGDEVVVPGYMFVASLAAIVYSGATPVLAEIDESFTLDVEDVRRRLTPRTRAIMVVHMLGAPSAMDALTALAREHGVAVIEDVAQACGATYRGRLLGTWGAAGAFSLNPFKVVTAGEGGFVLTSDARIHQRAFSFHDHGFLPGKPEGGDGDLLFGLNLHMTEFGAAVARAQFGKLEEILDRTREVKRAFVERVPQRPGVRRRTLHDADGECGTLAVYVFADATAARAVADELGATVLGESPKHNYARIPALPALTSAEHPSAPFRPALAPEAAAGYRPGSLPRTDDLLGRSVAVAIGLSDAYLGAGFGVTVRSTEQEIELAASRFRAALDRALG</sequence>
<accession>A0ABP4AIE8</accession>
<dbReference type="RefSeq" id="WP_343952045.1">
    <property type="nucleotide sequence ID" value="NZ_BAAAHQ010000023.1"/>
</dbReference>
<dbReference type="PANTHER" id="PTHR30244">
    <property type="entry name" value="TRANSAMINASE"/>
    <property type="match status" value="1"/>
</dbReference>
<keyword evidence="3" id="KW-0032">Aminotransferase</keyword>
<dbReference type="GO" id="GO:0008483">
    <property type="term" value="F:transaminase activity"/>
    <property type="evidence" value="ECO:0007669"/>
    <property type="project" value="UniProtKB-KW"/>
</dbReference>
<evidence type="ECO:0000313" key="4">
    <source>
        <dbReference type="Proteomes" id="UP001501578"/>
    </source>
</evidence>
<dbReference type="InterPro" id="IPR000653">
    <property type="entry name" value="DegT/StrS_aminotransferase"/>
</dbReference>
<keyword evidence="3" id="KW-0808">Transferase</keyword>
<name>A0ABP4AIE8_9ACTN</name>
<organism evidence="3 4">
    <name type="scientific">Nonomuraea longicatena</name>
    <dbReference type="NCBI Taxonomy" id="83682"/>
    <lineage>
        <taxon>Bacteria</taxon>
        <taxon>Bacillati</taxon>
        <taxon>Actinomycetota</taxon>
        <taxon>Actinomycetes</taxon>
        <taxon>Streptosporangiales</taxon>
        <taxon>Streptosporangiaceae</taxon>
        <taxon>Nonomuraea</taxon>
    </lineage>
</organism>